<proteinExistence type="predicted"/>
<keyword evidence="2" id="KW-1185">Reference proteome</keyword>
<protein>
    <submittedName>
        <fullName evidence="1">Uncharacterized protein</fullName>
    </submittedName>
</protein>
<comment type="caution">
    <text evidence="1">The sequence shown here is derived from an EMBL/GenBank/DDBJ whole genome shotgun (WGS) entry which is preliminary data.</text>
</comment>
<evidence type="ECO:0000313" key="2">
    <source>
        <dbReference type="Proteomes" id="UP000827976"/>
    </source>
</evidence>
<sequence length="145" mass="16386">MDSANTRSVDHVPSELLDRDASWKDFDTSTDAISFGFAATAILISMFLLMAIFEHLIRPRVFFSQQQSDQGSIQTVLRHGSNQQHSPGKFRCSTSQQVESPNQLNYPVLMPGQQCPTYLAQPCPLPCRREGIQWPSHDHYSVSFQ</sequence>
<gene>
    <name evidence="1" type="ORF">IHE45_04G025300</name>
</gene>
<dbReference type="Proteomes" id="UP000827976">
    <property type="component" value="Chromosome 4"/>
</dbReference>
<organism evidence="1 2">
    <name type="scientific">Dioscorea alata</name>
    <name type="common">Purple yam</name>
    <dbReference type="NCBI Taxonomy" id="55571"/>
    <lineage>
        <taxon>Eukaryota</taxon>
        <taxon>Viridiplantae</taxon>
        <taxon>Streptophyta</taxon>
        <taxon>Embryophyta</taxon>
        <taxon>Tracheophyta</taxon>
        <taxon>Spermatophyta</taxon>
        <taxon>Magnoliopsida</taxon>
        <taxon>Liliopsida</taxon>
        <taxon>Dioscoreales</taxon>
        <taxon>Dioscoreaceae</taxon>
        <taxon>Dioscorea</taxon>
    </lineage>
</organism>
<name>A0ACB7WBM6_DIOAL</name>
<accession>A0ACB7WBM6</accession>
<dbReference type="EMBL" id="CM037014">
    <property type="protein sequence ID" value="KAH7685220.1"/>
    <property type="molecule type" value="Genomic_DNA"/>
</dbReference>
<reference evidence="2" key="1">
    <citation type="journal article" date="2022" name="Nat. Commun.">
        <title>Chromosome evolution and the genetic basis of agronomically important traits in greater yam.</title>
        <authorList>
            <person name="Bredeson J.V."/>
            <person name="Lyons J.B."/>
            <person name="Oniyinde I.O."/>
            <person name="Okereke N.R."/>
            <person name="Kolade O."/>
            <person name="Nnabue I."/>
            <person name="Nwadili C.O."/>
            <person name="Hribova E."/>
            <person name="Parker M."/>
            <person name="Nwogha J."/>
            <person name="Shu S."/>
            <person name="Carlson J."/>
            <person name="Kariba R."/>
            <person name="Muthemba S."/>
            <person name="Knop K."/>
            <person name="Barton G.J."/>
            <person name="Sherwood A.V."/>
            <person name="Lopez-Montes A."/>
            <person name="Asiedu R."/>
            <person name="Jamnadass R."/>
            <person name="Muchugi A."/>
            <person name="Goodstein D."/>
            <person name="Egesi C.N."/>
            <person name="Featherston J."/>
            <person name="Asfaw A."/>
            <person name="Simpson G.G."/>
            <person name="Dolezel J."/>
            <person name="Hendre P.S."/>
            <person name="Van Deynze A."/>
            <person name="Kumar P.L."/>
            <person name="Obidiegwu J.E."/>
            <person name="Bhattacharjee R."/>
            <person name="Rokhsar D.S."/>
        </authorList>
    </citation>
    <scope>NUCLEOTIDE SEQUENCE [LARGE SCALE GENOMIC DNA]</scope>
    <source>
        <strain evidence="2">cv. TDa95/00328</strain>
    </source>
</reference>
<evidence type="ECO:0000313" key="1">
    <source>
        <dbReference type="EMBL" id="KAH7685220.1"/>
    </source>
</evidence>